<evidence type="ECO:0000313" key="1">
    <source>
        <dbReference type="EMBL" id="WGK83908.1"/>
    </source>
</evidence>
<protein>
    <submittedName>
        <fullName evidence="1">Uncharacterized protein</fullName>
    </submittedName>
</protein>
<accession>A0AAX3UAP7</accession>
<name>A0AAX3UAP7_9VIBR</name>
<dbReference type="Proteomes" id="UP001239257">
    <property type="component" value="Chromosome 2"/>
</dbReference>
<organism evidence="1 2">
    <name type="scientific">Vibrio aestuarianus</name>
    <dbReference type="NCBI Taxonomy" id="28171"/>
    <lineage>
        <taxon>Bacteria</taxon>
        <taxon>Pseudomonadati</taxon>
        <taxon>Pseudomonadota</taxon>
        <taxon>Gammaproteobacteria</taxon>
        <taxon>Vibrionales</taxon>
        <taxon>Vibrionaceae</taxon>
        <taxon>Vibrio</taxon>
    </lineage>
</organism>
<gene>
    <name evidence="1" type="ORF">PYE51_16055</name>
</gene>
<dbReference type="RefSeq" id="WP_301067730.1">
    <property type="nucleotide sequence ID" value="NZ_CP118710.1"/>
</dbReference>
<sequence length="180" mass="20841">MTYLAKKAIEHVFKISEKNYETSTKASSERELATFKEDLGKATQKYNVKTSGVYEKQALVFTELYSQLSDLEFYMNVAINQGSPGDEKYTEFKTVYFELLTCWRRNRLLLPENIDILVKTLVHDAFWSVENYGSGERRFMSGDFDGGTRKKSEALELKESIPQILEQLTSEFRFHIGVTE</sequence>
<dbReference type="EMBL" id="CP118710">
    <property type="protein sequence ID" value="WGK83908.1"/>
    <property type="molecule type" value="Genomic_DNA"/>
</dbReference>
<proteinExistence type="predicted"/>
<reference evidence="1" key="1">
    <citation type="submission" date="2022-02" db="EMBL/GenBank/DDBJ databases">
        <title>Emergence and expansion in Europe of a Vibrio aestuarianus clonal complex pathogenic for oysters.</title>
        <authorList>
            <person name="Mesnil A."/>
            <person name="Travers M.-A."/>
        </authorList>
    </citation>
    <scope>NUCLEOTIDE SEQUENCE</scope>
    <source>
        <strain evidence="1">U29</strain>
    </source>
</reference>
<dbReference type="AlphaFoldDB" id="A0AAX3UAP7"/>
<evidence type="ECO:0000313" key="2">
    <source>
        <dbReference type="Proteomes" id="UP001239257"/>
    </source>
</evidence>